<keyword evidence="1" id="KW-1133">Transmembrane helix</keyword>
<keyword evidence="3" id="KW-1185">Reference proteome</keyword>
<dbReference type="OrthoDB" id="72963at2"/>
<organism evidence="2 3">
    <name type="scientific">Novosphingobium umbonatum</name>
    <dbReference type="NCBI Taxonomy" id="1908524"/>
    <lineage>
        <taxon>Bacteria</taxon>
        <taxon>Pseudomonadati</taxon>
        <taxon>Pseudomonadota</taxon>
        <taxon>Alphaproteobacteria</taxon>
        <taxon>Sphingomonadales</taxon>
        <taxon>Sphingomonadaceae</taxon>
        <taxon>Novosphingobium</taxon>
    </lineage>
</organism>
<dbReference type="EMBL" id="SACO01000011">
    <property type="protein sequence ID" value="RVU03893.1"/>
    <property type="molecule type" value="Genomic_DNA"/>
</dbReference>
<dbReference type="Pfam" id="PF06961">
    <property type="entry name" value="DUF1294"/>
    <property type="match status" value="1"/>
</dbReference>
<comment type="caution">
    <text evidence="2">The sequence shown here is derived from an EMBL/GenBank/DDBJ whole genome shotgun (WGS) entry which is preliminary data.</text>
</comment>
<keyword evidence="1" id="KW-0812">Transmembrane</keyword>
<evidence type="ECO:0000313" key="3">
    <source>
        <dbReference type="Proteomes" id="UP000282837"/>
    </source>
</evidence>
<keyword evidence="1" id="KW-0472">Membrane</keyword>
<name>A0A437N1V0_9SPHN</name>
<reference evidence="2 3" key="1">
    <citation type="submission" date="2019-01" db="EMBL/GenBank/DDBJ databases">
        <authorList>
            <person name="Chen W.-M."/>
        </authorList>
    </citation>
    <scope>NUCLEOTIDE SEQUENCE [LARGE SCALE GENOMIC DNA]</scope>
    <source>
        <strain evidence="2 3">FSY-9</strain>
    </source>
</reference>
<evidence type="ECO:0000313" key="2">
    <source>
        <dbReference type="EMBL" id="RVU03893.1"/>
    </source>
</evidence>
<evidence type="ECO:0000256" key="1">
    <source>
        <dbReference type="SAM" id="Phobius"/>
    </source>
</evidence>
<dbReference type="PIRSF" id="PIRSF002599">
    <property type="entry name" value="Cold_shock_A"/>
    <property type="match status" value="1"/>
</dbReference>
<sequence length="89" mass="10109">MHFPFWLPALALINALTFFRFWIDKRAARLGQRRVPEANLLMLAALGGSPAALLARSLLRHKTRKEPFATRLQLIALLQLGALIGWFML</sequence>
<dbReference type="InterPro" id="IPR010718">
    <property type="entry name" value="DUF1294"/>
</dbReference>
<feature type="transmembrane region" description="Helical" evidence="1">
    <location>
        <begin position="68"/>
        <end position="88"/>
    </location>
</feature>
<protein>
    <submittedName>
        <fullName evidence="2">DUF1294 domain-containing protein</fullName>
    </submittedName>
</protein>
<proteinExistence type="predicted"/>
<gene>
    <name evidence="2" type="ORF">EOE18_13620</name>
</gene>
<accession>A0A437N1V0</accession>
<dbReference type="AlphaFoldDB" id="A0A437N1V0"/>
<dbReference type="GO" id="GO:0003676">
    <property type="term" value="F:nucleic acid binding"/>
    <property type="evidence" value="ECO:0007669"/>
    <property type="project" value="InterPro"/>
</dbReference>
<feature type="transmembrane region" description="Helical" evidence="1">
    <location>
        <begin position="6"/>
        <end position="23"/>
    </location>
</feature>
<dbReference type="Proteomes" id="UP000282837">
    <property type="component" value="Unassembled WGS sequence"/>
</dbReference>
<dbReference type="InterPro" id="IPR012156">
    <property type="entry name" value="Cold_shock_CspA"/>
</dbReference>